<keyword evidence="1" id="KW-0732">Signal</keyword>
<reference evidence="2" key="1">
    <citation type="submission" date="2018-09" db="EMBL/GenBank/DDBJ databases">
        <title>Profundibacter amoris BAR1 gen. nov., sp. nov., a new member of the Roseobacter clade isolated at Lokis Castle Vent Field on the Arctic Mid-Oceanic Ridge.</title>
        <authorList>
            <person name="Le Moine Bauer S."/>
            <person name="Sjoeberg A.G."/>
            <person name="L'Haridon S."/>
            <person name="Stokke R."/>
            <person name="Roalkvam I."/>
            <person name="Steen I.H."/>
            <person name="Dahle H."/>
        </authorList>
    </citation>
    <scope>NUCLEOTIDE SEQUENCE [LARGE SCALE GENOMIC DNA]</scope>
    <source>
        <strain evidence="2">BAR1</strain>
    </source>
</reference>
<accession>A0A347UCW3</accession>
<feature type="chain" id="PRO_5016765149" evidence="1">
    <location>
        <begin position="18"/>
        <end position="144"/>
    </location>
</feature>
<sequence>MKTIIVIALLLTAPAFARDLGLGPAGLLAGSNKEELEPITLSAGKPLTDAPYMLTSGTYYELTIIADGTTAQKLTGGDFFRAVWVDSIETESGSIMPTGLNGIAMEDEGEMTIGFIAILPGRYVLEIPGARGDTQRAIFNIVGK</sequence>
<dbReference type="EMBL" id="CP032125">
    <property type="protein sequence ID" value="AXX96691.1"/>
    <property type="molecule type" value="Genomic_DNA"/>
</dbReference>
<feature type="signal peptide" evidence="1">
    <location>
        <begin position="1"/>
        <end position="17"/>
    </location>
</feature>
<dbReference type="RefSeq" id="WP_118941349.1">
    <property type="nucleotide sequence ID" value="NZ_CP032125.1"/>
</dbReference>
<dbReference type="AlphaFoldDB" id="A0A347UCW3"/>
<evidence type="ECO:0000256" key="1">
    <source>
        <dbReference type="SAM" id="SignalP"/>
    </source>
</evidence>
<dbReference type="Proteomes" id="UP000261704">
    <property type="component" value="Chromosome"/>
</dbReference>
<organism evidence="2 3">
    <name type="scientific">Profundibacter amoris</name>
    <dbReference type="NCBI Taxonomy" id="2171755"/>
    <lineage>
        <taxon>Bacteria</taxon>
        <taxon>Pseudomonadati</taxon>
        <taxon>Pseudomonadota</taxon>
        <taxon>Alphaproteobacteria</taxon>
        <taxon>Rhodobacterales</taxon>
        <taxon>Paracoccaceae</taxon>
        <taxon>Profundibacter</taxon>
    </lineage>
</organism>
<dbReference type="OrthoDB" id="5343781at2"/>
<evidence type="ECO:0000313" key="2">
    <source>
        <dbReference type="EMBL" id="AXX96691.1"/>
    </source>
</evidence>
<protein>
    <submittedName>
        <fullName evidence="2">Uncharacterized protein</fullName>
    </submittedName>
</protein>
<proteinExistence type="predicted"/>
<gene>
    <name evidence="2" type="ORF">BAR1_01300</name>
</gene>
<dbReference type="KEGG" id="pamo:BAR1_01300"/>
<keyword evidence="3" id="KW-1185">Reference proteome</keyword>
<evidence type="ECO:0000313" key="3">
    <source>
        <dbReference type="Proteomes" id="UP000261704"/>
    </source>
</evidence>
<name>A0A347UCW3_9RHOB</name>